<dbReference type="AlphaFoldDB" id="A0A7W3MUN4"/>
<name>A0A7W3MUN4_9ACTN</name>
<evidence type="ECO:0000313" key="3">
    <source>
        <dbReference type="Proteomes" id="UP000539313"/>
    </source>
</evidence>
<feature type="region of interest" description="Disordered" evidence="1">
    <location>
        <begin position="1"/>
        <end position="30"/>
    </location>
</feature>
<evidence type="ECO:0000313" key="2">
    <source>
        <dbReference type="EMBL" id="MBA9002194.1"/>
    </source>
</evidence>
<accession>A0A7W3MUN4</accession>
<comment type="caution">
    <text evidence="2">The sequence shown here is derived from an EMBL/GenBank/DDBJ whole genome shotgun (WGS) entry which is preliminary data.</text>
</comment>
<dbReference type="EMBL" id="JACJII010000001">
    <property type="protein sequence ID" value="MBA9002194.1"/>
    <property type="molecule type" value="Genomic_DNA"/>
</dbReference>
<proteinExistence type="predicted"/>
<sequence length="350" mass="38091">MPIEQLGFTPPWDTPAEGAPPAPAPQPVQYGTGAALPLPKAAVAVQPDTVGADYASITVAYRRLYWSVQPAQMHPAVVEHTRLGTQLLSETTGVARRVLATALAESLLLAGRIEFFDLRQPEDADQTFVRALQAAGEADDALLGAAILAHAAFVPGWAGRREEAAERMRAARTYARRATPSAEFLAWLDAVEAECETRCGHTREALRLIAHGEEVIAAGNEHTAPDWFDWFSPVRLAAFKGNTELKAGLIPQARQTLTKVLEDLPADSIKQRSVVLGDLAAVEAAAGDPEAACARAEEALDQLARTWYATGMDRVTEVRRALQPWADRECVRRLDDRLYGWQTTLSALKR</sequence>
<dbReference type="RefSeq" id="WP_246441973.1">
    <property type="nucleotide sequence ID" value="NZ_JACJII010000001.1"/>
</dbReference>
<keyword evidence="3" id="KW-1185">Reference proteome</keyword>
<evidence type="ECO:0000256" key="1">
    <source>
        <dbReference type="SAM" id="MobiDB-lite"/>
    </source>
</evidence>
<protein>
    <submittedName>
        <fullName evidence="2">Tetratricopeptide (TPR) repeat protein</fullName>
    </submittedName>
</protein>
<gene>
    <name evidence="2" type="ORF">HNR21_001076</name>
</gene>
<organism evidence="2 3">
    <name type="scientific">Thermomonospora cellulosilytica</name>
    <dbReference type="NCBI Taxonomy" id="1411118"/>
    <lineage>
        <taxon>Bacteria</taxon>
        <taxon>Bacillati</taxon>
        <taxon>Actinomycetota</taxon>
        <taxon>Actinomycetes</taxon>
        <taxon>Streptosporangiales</taxon>
        <taxon>Thermomonosporaceae</taxon>
        <taxon>Thermomonospora</taxon>
    </lineage>
</organism>
<dbReference type="Proteomes" id="UP000539313">
    <property type="component" value="Unassembled WGS sequence"/>
</dbReference>
<reference evidence="2 3" key="1">
    <citation type="submission" date="2020-08" db="EMBL/GenBank/DDBJ databases">
        <title>Sequencing the genomes of 1000 actinobacteria strains.</title>
        <authorList>
            <person name="Klenk H.-P."/>
        </authorList>
    </citation>
    <scope>NUCLEOTIDE SEQUENCE [LARGE SCALE GENOMIC DNA]</scope>
    <source>
        <strain evidence="2 3">DSM 45823</strain>
    </source>
</reference>